<reference evidence="1 2" key="1">
    <citation type="submission" date="2017-06" db="EMBL/GenBank/DDBJ databases">
        <title>Draft genome sequence of anaerobic fermentative bacterium Anaeromicrobium sediminis DY2726D isolated from West Pacific Ocean sediments.</title>
        <authorList>
            <person name="Zeng X."/>
        </authorList>
    </citation>
    <scope>NUCLEOTIDE SEQUENCE [LARGE SCALE GENOMIC DNA]</scope>
    <source>
        <strain evidence="1 2">DY2726D</strain>
    </source>
</reference>
<protein>
    <submittedName>
        <fullName evidence="1">Uncharacterized protein</fullName>
    </submittedName>
</protein>
<dbReference type="RefSeq" id="WP_095129757.1">
    <property type="nucleotide sequence ID" value="NZ_NIBG01000001.1"/>
</dbReference>
<sequence>MVTNLKEKADNYIVFSSAISNNVLKGQFHKLFGIKRKRNEFIRSGLDVDIFTTQLLNEKIISFDELNDFLFNELFYGIHKHVYIRKIRNYKYDLTHENNVLRILKTCYDIHEIDYNNISSTIFKHDENDVKLVAVRVIKEANKIEKIRLIYGEKVSKLDGNKQYNENSYTCIEIDLRKNLIITKVAPKSNVIGDTKKPSSIELKNTKDALGKFGIYTEVYGHSHREVLFNISKSLSDELFSKADYEEPKEIDDLISEFSRKILDKINICNMKGNSNANLQAQVNKLIQQIKITSILEETEIGNMNLTGKISYLKFKDCDSVKAVLKSKRIRESLADSEAYFGLKNSIENSKELEMLRVVWYHGGEEVVIKHDASDINVLFMQFYTKLDEGDFYYVLEKYEEFQRKHNGKI</sequence>
<dbReference type="AlphaFoldDB" id="A0A267MQ71"/>
<dbReference type="OrthoDB" id="2894779at2"/>
<proteinExistence type="predicted"/>
<dbReference type="Proteomes" id="UP000216024">
    <property type="component" value="Unassembled WGS sequence"/>
</dbReference>
<evidence type="ECO:0000313" key="2">
    <source>
        <dbReference type="Proteomes" id="UP000216024"/>
    </source>
</evidence>
<gene>
    <name evidence="1" type="ORF">CCE28_00150</name>
</gene>
<keyword evidence="2" id="KW-1185">Reference proteome</keyword>
<comment type="caution">
    <text evidence="1">The sequence shown here is derived from an EMBL/GenBank/DDBJ whole genome shotgun (WGS) entry which is preliminary data.</text>
</comment>
<accession>A0A267MQ71</accession>
<organism evidence="1 2">
    <name type="scientific">Anaeromicrobium sediminis</name>
    <dbReference type="NCBI Taxonomy" id="1478221"/>
    <lineage>
        <taxon>Bacteria</taxon>
        <taxon>Bacillati</taxon>
        <taxon>Bacillota</taxon>
        <taxon>Clostridia</taxon>
        <taxon>Peptostreptococcales</taxon>
        <taxon>Thermotaleaceae</taxon>
        <taxon>Anaeromicrobium</taxon>
    </lineage>
</organism>
<name>A0A267MQ71_9FIRM</name>
<evidence type="ECO:0000313" key="1">
    <source>
        <dbReference type="EMBL" id="PAB60880.1"/>
    </source>
</evidence>
<dbReference type="EMBL" id="NIBG01000001">
    <property type="protein sequence ID" value="PAB60880.1"/>
    <property type="molecule type" value="Genomic_DNA"/>
</dbReference>